<keyword evidence="2" id="KW-0812">Transmembrane</keyword>
<evidence type="ECO:0000256" key="2">
    <source>
        <dbReference type="SAM" id="Phobius"/>
    </source>
</evidence>
<keyword evidence="2" id="KW-0472">Membrane</keyword>
<feature type="region of interest" description="Disordered" evidence="1">
    <location>
        <begin position="257"/>
        <end position="276"/>
    </location>
</feature>
<evidence type="ECO:0000313" key="4">
    <source>
        <dbReference type="Proteomes" id="UP000199013"/>
    </source>
</evidence>
<sequence length="563" mass="62980">MVMVLLRCLPRKAAEDAASDATAWDTQWGDLQAFAKVPVERQDEIRQNLALIASGRARECLEEGVRERVLAAKVEDNRAARTWKFFEPEPLEPRPYPLPALDARPPGWRPFAGGALFLLAGAVLLAVDRWWVAIPVLGVILTITRLLTAFGVVPAARQLFEASQEHEARRLRTLREPRSPGHWVPKQLATDMCRVVEEQFAKARPHRRGIWSEQTVEVRAYLKERLIAQYGNSRRPADAVAWLAHWYAHRAATRPGAAWQSPDADEPESDPAETASPRGRLWLGTVASAATLGALVALGQLPAALLLGIGEAWTAVLGQRLAVLRHAIDLRARAEQRVLVADQEGLAHWRKLLEDRPSDDEMARWLAMDKAHLRFDAIERAGLTQDEVVTHVVMTERATGAREQRVLGRPVRYSAYLVRVFLLTYSGVQEVTATLDFHTGDVLDERRSHFSYVNVACADAEEKGARGVRAGKGEPVRRERLKAVTFSLRLVNGEEAVSVREAYRLPDSDVTLDDEGGDFTSLVLDDSGFESVLRILESVASEGGDWIRRDLERRERWAHSLFD</sequence>
<dbReference type="EMBL" id="FLUV01001883">
    <property type="protein sequence ID" value="SBW25305.1"/>
    <property type="molecule type" value="Genomic_DNA"/>
</dbReference>
<reference evidence="4" key="1">
    <citation type="submission" date="2016-02" db="EMBL/GenBank/DDBJ databases">
        <authorList>
            <person name="Wibberg D."/>
        </authorList>
    </citation>
    <scope>NUCLEOTIDE SEQUENCE [LARGE SCALE GENOMIC DNA]</scope>
</reference>
<name>A0A1C3P646_9ACTN</name>
<proteinExistence type="predicted"/>
<organism evidence="3 4">
    <name type="scientific">Candidatus Protofrankia californiensis</name>
    <dbReference type="NCBI Taxonomy" id="1839754"/>
    <lineage>
        <taxon>Bacteria</taxon>
        <taxon>Bacillati</taxon>
        <taxon>Actinomycetota</taxon>
        <taxon>Actinomycetes</taxon>
        <taxon>Frankiales</taxon>
        <taxon>Frankiaceae</taxon>
        <taxon>Protofrankia</taxon>
    </lineage>
</organism>
<dbReference type="Proteomes" id="UP000199013">
    <property type="component" value="Unassembled WGS sequence"/>
</dbReference>
<accession>A0A1C3P646</accession>
<feature type="transmembrane region" description="Helical" evidence="2">
    <location>
        <begin position="108"/>
        <end position="127"/>
    </location>
</feature>
<evidence type="ECO:0000313" key="3">
    <source>
        <dbReference type="EMBL" id="SBW25305.1"/>
    </source>
</evidence>
<evidence type="ECO:0000256" key="1">
    <source>
        <dbReference type="SAM" id="MobiDB-lite"/>
    </source>
</evidence>
<keyword evidence="4" id="KW-1185">Reference proteome</keyword>
<keyword evidence="2" id="KW-1133">Transmembrane helix</keyword>
<protein>
    <submittedName>
        <fullName evidence="3">Uncharacterized protein</fullName>
    </submittedName>
</protein>
<gene>
    <name evidence="3" type="ORF">FDG2_4488</name>
</gene>
<feature type="transmembrane region" description="Helical" evidence="2">
    <location>
        <begin position="133"/>
        <end position="153"/>
    </location>
</feature>
<dbReference type="AlphaFoldDB" id="A0A1C3P646"/>